<dbReference type="Proteomes" id="UP000655759">
    <property type="component" value="Unassembled WGS sequence"/>
</dbReference>
<evidence type="ECO:0000313" key="2">
    <source>
        <dbReference type="Proteomes" id="UP000655759"/>
    </source>
</evidence>
<evidence type="ECO:0000313" key="1">
    <source>
        <dbReference type="EMBL" id="CAE6492816.1"/>
    </source>
</evidence>
<reference evidence="1" key="1">
    <citation type="submission" date="2021-02" db="EMBL/GenBank/DDBJ databases">
        <authorList>
            <person name="Han P."/>
        </authorList>
    </citation>
    <scope>NUCLEOTIDE SEQUENCE</scope>
    <source>
        <strain evidence="1">Candidatus Nitrosotenuis uzonensis 5A</strain>
    </source>
</reference>
<proteinExistence type="predicted"/>
<protein>
    <submittedName>
        <fullName evidence="1">Uncharacterized protein</fullName>
    </submittedName>
</protein>
<sequence length="91" mass="10566">MLLWTTKSMADLTFNERMILIQHAIKKYENEAVLIEKLKSVLPEKDIQRSLDTLIGTQRVRRIGPDILQNNESHTELPDLPENLKSLIENL</sequence>
<name>A0A812F3Y3_9ARCH</name>
<comment type="caution">
    <text evidence="1">The sequence shown here is derived from an EMBL/GenBank/DDBJ whole genome shotgun (WGS) entry which is preliminary data.</text>
</comment>
<dbReference type="EMBL" id="CAJNAQ010000005">
    <property type="protein sequence ID" value="CAE6492816.1"/>
    <property type="molecule type" value="Genomic_DNA"/>
</dbReference>
<organism evidence="1 2">
    <name type="scientific">Candidatus Nitrosotenuis uzonensis</name>
    <dbReference type="NCBI Taxonomy" id="1407055"/>
    <lineage>
        <taxon>Archaea</taxon>
        <taxon>Nitrososphaerota</taxon>
        <taxon>Candidatus Nitrosotenuis</taxon>
    </lineage>
</organism>
<gene>
    <name evidence="1" type="ORF">NUZ5A_50081</name>
</gene>
<dbReference type="AlphaFoldDB" id="A0A812F3Y3"/>
<accession>A0A812F3Y3</accession>